<dbReference type="InterPro" id="IPR011893">
    <property type="entry name" value="Selenoprotein_Rdx-typ"/>
</dbReference>
<reference evidence="3" key="1">
    <citation type="journal article" date="2019" name="Int. J. Syst. Evol. Microbiol.">
        <title>The Global Catalogue of Microorganisms (GCM) 10K type strain sequencing project: providing services to taxonomists for standard genome sequencing and annotation.</title>
        <authorList>
            <consortium name="The Broad Institute Genomics Platform"/>
            <consortium name="The Broad Institute Genome Sequencing Center for Infectious Disease"/>
            <person name="Wu L."/>
            <person name="Ma J."/>
        </authorList>
    </citation>
    <scope>NUCLEOTIDE SEQUENCE [LARGE SCALE GENOMIC DNA]</scope>
    <source>
        <strain evidence="3">JCM 31920</strain>
    </source>
</reference>
<gene>
    <name evidence="2" type="ORF">GCM10023091_33680</name>
</gene>
<dbReference type="Gene3D" id="3.40.30.10">
    <property type="entry name" value="Glutaredoxin"/>
    <property type="match status" value="1"/>
</dbReference>
<dbReference type="Pfam" id="PF10262">
    <property type="entry name" value="Rdx"/>
    <property type="match status" value="1"/>
</dbReference>
<dbReference type="NCBIfam" id="TIGR02174">
    <property type="entry name" value="CXXU_selWTH"/>
    <property type="match status" value="1"/>
</dbReference>
<keyword evidence="1" id="KW-0676">Redox-active center</keyword>
<dbReference type="EMBL" id="BAABEY010000031">
    <property type="protein sequence ID" value="GAA4444076.1"/>
    <property type="molecule type" value="Genomic_DNA"/>
</dbReference>
<comment type="caution">
    <text evidence="2">The sequence shown here is derived from an EMBL/GenBank/DDBJ whole genome shotgun (WGS) entry which is preliminary data.</text>
</comment>
<evidence type="ECO:0000313" key="2">
    <source>
        <dbReference type="EMBL" id="GAA4444076.1"/>
    </source>
</evidence>
<dbReference type="PANTHER" id="PTHR36417">
    <property type="entry name" value="SELENOPROTEIN DOMAIN PROTEIN (AFU_ORTHOLOGUE AFUA_1G05220)"/>
    <property type="match status" value="1"/>
</dbReference>
<dbReference type="PANTHER" id="PTHR36417:SF2">
    <property type="entry name" value="SELENOPROTEIN DOMAIN PROTEIN (AFU_ORTHOLOGUE AFUA_1G05220)"/>
    <property type="match status" value="1"/>
</dbReference>
<evidence type="ECO:0000313" key="3">
    <source>
        <dbReference type="Proteomes" id="UP001501508"/>
    </source>
</evidence>
<protein>
    <submittedName>
        <fullName evidence="2">SelT/SelW/SelH family protein</fullName>
    </submittedName>
</protein>
<dbReference type="Proteomes" id="UP001501508">
    <property type="component" value="Unassembled WGS sequence"/>
</dbReference>
<dbReference type="InterPro" id="IPR036249">
    <property type="entry name" value="Thioredoxin-like_sf"/>
</dbReference>
<dbReference type="RefSeq" id="WP_345031341.1">
    <property type="nucleotide sequence ID" value="NZ_BAABEY010000031.1"/>
</dbReference>
<name>A0ABP8M739_9BACT</name>
<dbReference type="SUPFAM" id="SSF52833">
    <property type="entry name" value="Thioredoxin-like"/>
    <property type="match status" value="1"/>
</dbReference>
<keyword evidence="3" id="KW-1185">Reference proteome</keyword>
<evidence type="ECO:0000256" key="1">
    <source>
        <dbReference type="ARBA" id="ARBA00023284"/>
    </source>
</evidence>
<accession>A0ABP8M739</accession>
<organism evidence="2 3">
    <name type="scientific">Ravibacter arvi</name>
    <dbReference type="NCBI Taxonomy" id="2051041"/>
    <lineage>
        <taxon>Bacteria</taxon>
        <taxon>Pseudomonadati</taxon>
        <taxon>Bacteroidota</taxon>
        <taxon>Cytophagia</taxon>
        <taxon>Cytophagales</taxon>
        <taxon>Spirosomataceae</taxon>
        <taxon>Ravibacter</taxon>
    </lineage>
</organism>
<sequence length="93" mass="10427">MKPLVTIQYCPKCGWLLRASWISQELLTTFVDDLRGVTLCPAETAGQFTILIGDEIVWDRKTAGGFPEIKDLKQRVRDLVAPKKNLGHSDKKG</sequence>
<proteinExistence type="predicted"/>